<evidence type="ECO:0000256" key="5">
    <source>
        <dbReference type="ARBA" id="ARBA00037982"/>
    </source>
</evidence>
<keyword evidence="8" id="KW-1185">Reference proteome</keyword>
<dbReference type="STRING" id="1958950.BZK31_20730"/>
<dbReference type="InterPro" id="IPR050339">
    <property type="entry name" value="CC_SR_Kinase"/>
</dbReference>
<dbReference type="SMART" id="SM00220">
    <property type="entry name" value="S_TKc"/>
    <property type="match status" value="1"/>
</dbReference>
<comment type="caution">
    <text evidence="7">The sequence shown here is derived from an EMBL/GenBank/DDBJ whole genome shotgun (WGS) entry which is preliminary data.</text>
</comment>
<evidence type="ECO:0000256" key="1">
    <source>
        <dbReference type="ARBA" id="ARBA00022679"/>
    </source>
</evidence>
<dbReference type="AlphaFoldDB" id="A0A1X0N1U8"/>
<organism evidence="7 8">
    <name type="scientific">Pseudomonas floridensis</name>
    <dbReference type="NCBI Taxonomy" id="1958950"/>
    <lineage>
        <taxon>Bacteria</taxon>
        <taxon>Pseudomonadati</taxon>
        <taxon>Pseudomonadota</taxon>
        <taxon>Gammaproteobacteria</taxon>
        <taxon>Pseudomonadales</taxon>
        <taxon>Pseudomonadaceae</taxon>
        <taxon>Pseudomonas</taxon>
    </lineage>
</organism>
<evidence type="ECO:0000313" key="8">
    <source>
        <dbReference type="Proteomes" id="UP000192815"/>
    </source>
</evidence>
<dbReference type="PROSITE" id="PS00108">
    <property type="entry name" value="PROTEIN_KINASE_ST"/>
    <property type="match status" value="1"/>
</dbReference>
<sequence>MAFLKALDLDSVIKNEGEEDFLRSINRATRAFGDEKLLNELCAKTKMRQIVTILGHGDVKVDRKPDDHMPRVAYLILELADGGDVRSQIAQTSTDDYAKKFSYLKDVMLGIGQLHDQGISHQDLKPSNVMVFSVAGAKVGDLGRATVQGYGNGAFEQCCIAGDFSYAPPEQLYGNVPEEWIDRRQRADLYQFGSLMAFLLFGVTVNTMIKELLPAAIGPKHWFPEQGGGSSYTQALPYLEGAFFEGLESRRTALPTWAADKVISLITQCSHPDYSKRGAKQILGKGDQLGLGLNRFVSALENLRTDAKKQAILEARRQKKA</sequence>
<keyword evidence="4" id="KW-0067">ATP-binding</keyword>
<gene>
    <name evidence="7" type="ORF">BZK31_20730</name>
</gene>
<dbReference type="PANTHER" id="PTHR11042">
    <property type="entry name" value="EUKARYOTIC TRANSLATION INITIATION FACTOR 2-ALPHA KINASE EIF2-ALPHA KINASE -RELATED"/>
    <property type="match status" value="1"/>
</dbReference>
<dbReference type="InterPro" id="IPR011009">
    <property type="entry name" value="Kinase-like_dom_sf"/>
</dbReference>
<keyword evidence="3" id="KW-0418">Kinase</keyword>
<dbReference type="GO" id="GO:0005737">
    <property type="term" value="C:cytoplasm"/>
    <property type="evidence" value="ECO:0007669"/>
    <property type="project" value="TreeGrafter"/>
</dbReference>
<name>A0A1X0N1U8_9PSED</name>
<dbReference type="PROSITE" id="PS50011">
    <property type="entry name" value="PROTEIN_KINASE_DOM"/>
    <property type="match status" value="1"/>
</dbReference>
<accession>A0A1X0N1U8</accession>
<keyword evidence="1" id="KW-0808">Transferase</keyword>
<evidence type="ECO:0000256" key="2">
    <source>
        <dbReference type="ARBA" id="ARBA00022741"/>
    </source>
</evidence>
<dbReference type="GO" id="GO:0005524">
    <property type="term" value="F:ATP binding"/>
    <property type="evidence" value="ECO:0007669"/>
    <property type="project" value="UniProtKB-KW"/>
</dbReference>
<evidence type="ECO:0000256" key="4">
    <source>
        <dbReference type="ARBA" id="ARBA00022840"/>
    </source>
</evidence>
<evidence type="ECO:0000313" key="7">
    <source>
        <dbReference type="EMBL" id="ORC57311.1"/>
    </source>
</evidence>
<protein>
    <recommendedName>
        <fullName evidence="6">Protein kinase domain-containing protein</fullName>
    </recommendedName>
</protein>
<dbReference type="InterPro" id="IPR000719">
    <property type="entry name" value="Prot_kinase_dom"/>
</dbReference>
<dbReference type="GO" id="GO:0004672">
    <property type="term" value="F:protein kinase activity"/>
    <property type="evidence" value="ECO:0007669"/>
    <property type="project" value="InterPro"/>
</dbReference>
<dbReference type="Gene3D" id="1.10.510.10">
    <property type="entry name" value="Transferase(Phosphotransferase) domain 1"/>
    <property type="match status" value="1"/>
</dbReference>
<dbReference type="Proteomes" id="UP000192815">
    <property type="component" value="Unassembled WGS sequence"/>
</dbReference>
<proteinExistence type="inferred from homology"/>
<dbReference type="EMBL" id="MUIO01000086">
    <property type="protein sequence ID" value="ORC57311.1"/>
    <property type="molecule type" value="Genomic_DNA"/>
</dbReference>
<dbReference type="InterPro" id="IPR008271">
    <property type="entry name" value="Ser/Thr_kinase_AS"/>
</dbReference>
<dbReference type="SUPFAM" id="SSF56112">
    <property type="entry name" value="Protein kinase-like (PK-like)"/>
    <property type="match status" value="1"/>
</dbReference>
<dbReference type="Pfam" id="PF00069">
    <property type="entry name" value="Pkinase"/>
    <property type="match status" value="1"/>
</dbReference>
<evidence type="ECO:0000259" key="6">
    <source>
        <dbReference type="PROSITE" id="PS50011"/>
    </source>
</evidence>
<reference evidence="8" key="1">
    <citation type="submission" date="2017-02" db="EMBL/GenBank/DDBJ databases">
        <title>Pseudomonas floridae sp. nov., a novel pathogenic bacterial species isolated from tomato.</title>
        <authorList>
            <person name="Timilsina S."/>
            <person name="Vallad G.E."/>
            <person name="Jones J.B."/>
        </authorList>
    </citation>
    <scope>NUCLEOTIDE SEQUENCE [LARGE SCALE GENOMIC DNA]</scope>
    <source>
        <strain evidence="8">GEV388</strain>
    </source>
</reference>
<keyword evidence="2" id="KW-0547">Nucleotide-binding</keyword>
<comment type="similarity">
    <text evidence="5">Belongs to the protein kinase superfamily. Ser/Thr protein kinase family. GCN2 subfamily.</text>
</comment>
<feature type="domain" description="Protein kinase" evidence="6">
    <location>
        <begin position="1"/>
        <end position="297"/>
    </location>
</feature>
<evidence type="ECO:0000256" key="3">
    <source>
        <dbReference type="ARBA" id="ARBA00022777"/>
    </source>
</evidence>